<evidence type="ECO:0000313" key="3">
    <source>
        <dbReference type="Proteomes" id="UP001356427"/>
    </source>
</evidence>
<keyword evidence="3" id="KW-1185">Reference proteome</keyword>
<feature type="compositionally biased region" description="Low complexity" evidence="1">
    <location>
        <begin position="14"/>
        <end position="25"/>
    </location>
</feature>
<reference evidence="2 3" key="1">
    <citation type="submission" date="2021-04" db="EMBL/GenBank/DDBJ databases">
        <authorList>
            <person name="De Guttry C."/>
            <person name="Zahm M."/>
            <person name="Klopp C."/>
            <person name="Cabau C."/>
            <person name="Louis A."/>
            <person name="Berthelot C."/>
            <person name="Parey E."/>
            <person name="Roest Crollius H."/>
            <person name="Montfort J."/>
            <person name="Robinson-Rechavi M."/>
            <person name="Bucao C."/>
            <person name="Bouchez O."/>
            <person name="Gislard M."/>
            <person name="Lluch J."/>
            <person name="Milhes M."/>
            <person name="Lampietro C."/>
            <person name="Lopez Roques C."/>
            <person name="Donnadieu C."/>
            <person name="Braasch I."/>
            <person name="Desvignes T."/>
            <person name="Postlethwait J."/>
            <person name="Bobe J."/>
            <person name="Wedekind C."/>
            <person name="Guiguen Y."/>
        </authorList>
    </citation>
    <scope>NUCLEOTIDE SEQUENCE [LARGE SCALE GENOMIC DNA]</scope>
    <source>
        <strain evidence="2">Cs_M1</strain>
        <tissue evidence="2">Blood</tissue>
    </source>
</reference>
<organism evidence="2 3">
    <name type="scientific">Coregonus suidteri</name>
    <dbReference type="NCBI Taxonomy" id="861788"/>
    <lineage>
        <taxon>Eukaryota</taxon>
        <taxon>Metazoa</taxon>
        <taxon>Chordata</taxon>
        <taxon>Craniata</taxon>
        <taxon>Vertebrata</taxon>
        <taxon>Euteleostomi</taxon>
        <taxon>Actinopterygii</taxon>
        <taxon>Neopterygii</taxon>
        <taxon>Teleostei</taxon>
        <taxon>Protacanthopterygii</taxon>
        <taxon>Salmoniformes</taxon>
        <taxon>Salmonidae</taxon>
        <taxon>Coregoninae</taxon>
        <taxon>Coregonus</taxon>
    </lineage>
</organism>
<sequence length="104" mass="11873">MAYREESDRPWTSPGPSSHHPFDSPHFSDQLCQLSSFSNESNINLKRNILLDTVKPFDVVTKEALLSWNGTGQTEVSPVLWKVDSTRSHDLEEKTQETFGIPLW</sequence>
<accession>A0AAN8KV21</accession>
<feature type="region of interest" description="Disordered" evidence="1">
    <location>
        <begin position="1"/>
        <end position="25"/>
    </location>
</feature>
<name>A0AAN8KV21_9TELE</name>
<gene>
    <name evidence="2" type="ORF">J4Q44_G00373200</name>
</gene>
<dbReference type="Proteomes" id="UP001356427">
    <property type="component" value="Unassembled WGS sequence"/>
</dbReference>
<evidence type="ECO:0000256" key="1">
    <source>
        <dbReference type="SAM" id="MobiDB-lite"/>
    </source>
</evidence>
<evidence type="ECO:0000313" key="2">
    <source>
        <dbReference type="EMBL" id="KAK6292735.1"/>
    </source>
</evidence>
<dbReference type="AlphaFoldDB" id="A0AAN8KV21"/>
<comment type="caution">
    <text evidence="2">The sequence shown here is derived from an EMBL/GenBank/DDBJ whole genome shotgun (WGS) entry which is preliminary data.</text>
</comment>
<dbReference type="EMBL" id="JAGTTL010000038">
    <property type="protein sequence ID" value="KAK6292735.1"/>
    <property type="molecule type" value="Genomic_DNA"/>
</dbReference>
<proteinExistence type="predicted"/>
<protein>
    <submittedName>
        <fullName evidence="2">Uncharacterized protein</fullName>
    </submittedName>
</protein>